<organism evidence="5 6">
    <name type="scientific">Epidermidibacterium keratini</name>
    <dbReference type="NCBI Taxonomy" id="1891644"/>
    <lineage>
        <taxon>Bacteria</taxon>
        <taxon>Bacillati</taxon>
        <taxon>Actinomycetota</taxon>
        <taxon>Actinomycetes</taxon>
        <taxon>Sporichthyales</taxon>
        <taxon>Sporichthyaceae</taxon>
        <taxon>Epidermidibacterium</taxon>
    </lineage>
</organism>
<evidence type="ECO:0000259" key="4">
    <source>
        <dbReference type="PROSITE" id="PS50991"/>
    </source>
</evidence>
<dbReference type="GO" id="GO:0046951">
    <property type="term" value="P:ketone body biosynthetic process"/>
    <property type="evidence" value="ECO:0007669"/>
    <property type="project" value="TreeGrafter"/>
</dbReference>
<dbReference type="KEGG" id="eke:EK0264_04880"/>
<sequence>MSEQLSIVEVAPRDGLQNEKTLMTTGAKVSLIEQLVDAGVRRIEAASFVHPKLVPAMADSEAVMEAVPRRDGVSYIGLVLNERGWVRAQAAGVDEVNVVASASEAFAERNQNSTVEKLISEAESVIADVKAAGLPVSITLTTSFGDPFTGEVDPDVVVSLAKRAAAAGVDEIALGDTIGVAVPTQVTDLFTTIAGEVGGDIRLRGHFHNTRNTGYANAVAAINAGVRVLDASAGGIGGCPFAPAATGNIATEDLLYLVHRMGFTTGIDLDKIVAISGFLAGHLQHDTPAMLGKAGNFPGSLGN</sequence>
<evidence type="ECO:0000256" key="1">
    <source>
        <dbReference type="ARBA" id="ARBA00009405"/>
    </source>
</evidence>
<gene>
    <name evidence="5" type="ORF">EK0264_04880</name>
</gene>
<dbReference type="EMBL" id="CP047156">
    <property type="protein sequence ID" value="QHB99685.1"/>
    <property type="molecule type" value="Genomic_DNA"/>
</dbReference>
<dbReference type="EC" id="4.1.3.4" evidence="5"/>
<dbReference type="OrthoDB" id="9784013at2"/>
<proteinExistence type="inferred from homology"/>
<dbReference type="InterPro" id="IPR000891">
    <property type="entry name" value="PYR_CT"/>
</dbReference>
<dbReference type="NCBIfam" id="NF004283">
    <property type="entry name" value="PRK05692.1"/>
    <property type="match status" value="1"/>
</dbReference>
<dbReference type="Proteomes" id="UP000463857">
    <property type="component" value="Chromosome"/>
</dbReference>
<comment type="similarity">
    <text evidence="1">Belongs to the HMG-CoA lyase family.</text>
</comment>
<reference evidence="5 6" key="1">
    <citation type="journal article" date="2018" name="Int. J. Syst. Evol. Microbiol.">
        <title>Epidermidibacterium keratini gen. nov., sp. nov., a member of the family Sporichthyaceae, isolated from keratin epidermis.</title>
        <authorList>
            <person name="Lee D.G."/>
            <person name="Trujillo M.E."/>
            <person name="Kang S."/>
            <person name="Nam J.J."/>
            <person name="Kim Y.J."/>
        </authorList>
    </citation>
    <scope>NUCLEOTIDE SEQUENCE [LARGE SCALE GENOMIC DNA]</scope>
    <source>
        <strain evidence="5 6">EPI-7</strain>
    </source>
</reference>
<keyword evidence="3 5" id="KW-0456">Lyase</keyword>
<evidence type="ECO:0000256" key="3">
    <source>
        <dbReference type="ARBA" id="ARBA00023239"/>
    </source>
</evidence>
<dbReference type="Gene3D" id="3.20.20.70">
    <property type="entry name" value="Aldolase class I"/>
    <property type="match status" value="1"/>
</dbReference>
<name>A0A7L4YKD8_9ACTN</name>
<dbReference type="RefSeq" id="WP_159543491.1">
    <property type="nucleotide sequence ID" value="NZ_CP047156.1"/>
</dbReference>
<dbReference type="InParanoid" id="A0A7L4YKD8"/>
<accession>A0A7L4YKD8</accession>
<dbReference type="CDD" id="cd07938">
    <property type="entry name" value="DRE_TIM_HMGL"/>
    <property type="match status" value="1"/>
</dbReference>
<dbReference type="PANTHER" id="PTHR42738">
    <property type="entry name" value="HYDROXYMETHYLGLUTARYL-COA LYASE"/>
    <property type="match status" value="1"/>
</dbReference>
<dbReference type="InterPro" id="IPR013785">
    <property type="entry name" value="Aldolase_TIM"/>
</dbReference>
<dbReference type="PROSITE" id="PS50991">
    <property type="entry name" value="PYR_CT"/>
    <property type="match status" value="1"/>
</dbReference>
<dbReference type="SUPFAM" id="SSF51569">
    <property type="entry name" value="Aldolase"/>
    <property type="match status" value="1"/>
</dbReference>
<dbReference type="PANTHER" id="PTHR42738:SF7">
    <property type="entry name" value="HYDROXYMETHYLGLUTARYL-COA LYASE"/>
    <property type="match status" value="1"/>
</dbReference>
<evidence type="ECO:0000313" key="5">
    <source>
        <dbReference type="EMBL" id="QHB99685.1"/>
    </source>
</evidence>
<feature type="domain" description="Pyruvate carboxyltransferase" evidence="4">
    <location>
        <begin position="5"/>
        <end position="273"/>
    </location>
</feature>
<dbReference type="GO" id="GO:0046872">
    <property type="term" value="F:metal ion binding"/>
    <property type="evidence" value="ECO:0007669"/>
    <property type="project" value="UniProtKB-KW"/>
</dbReference>
<keyword evidence="6" id="KW-1185">Reference proteome</keyword>
<dbReference type="GO" id="GO:0004419">
    <property type="term" value="F:hydroxymethylglutaryl-CoA lyase activity"/>
    <property type="evidence" value="ECO:0007669"/>
    <property type="project" value="UniProtKB-EC"/>
</dbReference>
<dbReference type="InterPro" id="IPR043594">
    <property type="entry name" value="HMGL"/>
</dbReference>
<dbReference type="AlphaFoldDB" id="A0A7L4YKD8"/>
<protein>
    <submittedName>
        <fullName evidence="5">Hydroxymethylglutaryl-CoA lyase</fullName>
        <ecNumber evidence="5">4.1.3.4</ecNumber>
    </submittedName>
</protein>
<dbReference type="GO" id="GO:0006552">
    <property type="term" value="P:L-leucine catabolic process"/>
    <property type="evidence" value="ECO:0007669"/>
    <property type="project" value="TreeGrafter"/>
</dbReference>
<keyword evidence="2" id="KW-0479">Metal-binding</keyword>
<dbReference type="Pfam" id="PF00682">
    <property type="entry name" value="HMGL-like"/>
    <property type="match status" value="1"/>
</dbReference>
<evidence type="ECO:0000256" key="2">
    <source>
        <dbReference type="ARBA" id="ARBA00022723"/>
    </source>
</evidence>
<evidence type="ECO:0000313" key="6">
    <source>
        <dbReference type="Proteomes" id="UP000463857"/>
    </source>
</evidence>
<dbReference type="FunFam" id="3.20.20.70:FF:000071">
    <property type="entry name" value="Hydroxymethylglutaryl-CoA lyase"/>
    <property type="match status" value="1"/>
</dbReference>